<evidence type="ECO:0008006" key="3">
    <source>
        <dbReference type="Google" id="ProtNLM"/>
    </source>
</evidence>
<feature type="signal peptide" evidence="1">
    <location>
        <begin position="1"/>
        <end position="25"/>
    </location>
</feature>
<evidence type="ECO:0000313" key="2">
    <source>
        <dbReference type="EMBL" id="JAP76442.1"/>
    </source>
</evidence>
<evidence type="ECO:0000256" key="1">
    <source>
        <dbReference type="SAM" id="SignalP"/>
    </source>
</evidence>
<accession>A0A131YD90</accession>
<keyword evidence="1" id="KW-0732">Signal</keyword>
<feature type="chain" id="PRO_5007284752" description="Secreted protein" evidence="1">
    <location>
        <begin position="26"/>
        <end position="89"/>
    </location>
</feature>
<reference evidence="2" key="1">
    <citation type="journal article" date="2016" name="Ticks Tick Borne Dis.">
        <title>De novo assembly and annotation of the salivary gland transcriptome of Rhipicephalus appendiculatus male and female ticks during blood feeding.</title>
        <authorList>
            <person name="de Castro M.H."/>
            <person name="de Klerk D."/>
            <person name="Pienaar R."/>
            <person name="Latif A.A."/>
            <person name="Rees D.J."/>
            <person name="Mans B.J."/>
        </authorList>
    </citation>
    <scope>NUCLEOTIDE SEQUENCE</scope>
    <source>
        <tissue evidence="2">Salivary glands</tissue>
    </source>
</reference>
<protein>
    <recommendedName>
        <fullName evidence="3">Secreted protein</fullName>
    </recommendedName>
</protein>
<dbReference type="EMBL" id="GEDV01012115">
    <property type="protein sequence ID" value="JAP76442.1"/>
    <property type="molecule type" value="Transcribed_RNA"/>
</dbReference>
<proteinExistence type="predicted"/>
<organism evidence="2">
    <name type="scientific">Rhipicephalus appendiculatus</name>
    <name type="common">Brown ear tick</name>
    <dbReference type="NCBI Taxonomy" id="34631"/>
    <lineage>
        <taxon>Eukaryota</taxon>
        <taxon>Metazoa</taxon>
        <taxon>Ecdysozoa</taxon>
        <taxon>Arthropoda</taxon>
        <taxon>Chelicerata</taxon>
        <taxon>Arachnida</taxon>
        <taxon>Acari</taxon>
        <taxon>Parasitiformes</taxon>
        <taxon>Ixodida</taxon>
        <taxon>Ixodoidea</taxon>
        <taxon>Ixodidae</taxon>
        <taxon>Rhipicephalinae</taxon>
        <taxon>Rhipicephalus</taxon>
        <taxon>Rhipicephalus</taxon>
    </lineage>
</organism>
<dbReference type="AlphaFoldDB" id="A0A131YD90"/>
<sequence>MGPSSHVSGLPTWIWYIVFRLRCVSDVTVSSGVALNLVVRMPRVQWLCGELTCAHRVPLFSNLPWLPENSMGVAVVKYEDRQRYKGSHA</sequence>
<name>A0A131YD90_RHIAP</name>